<evidence type="ECO:0000313" key="2">
    <source>
        <dbReference type="EMBL" id="QHT79220.1"/>
    </source>
</evidence>
<organism evidence="2">
    <name type="scientific">viral metagenome</name>
    <dbReference type="NCBI Taxonomy" id="1070528"/>
    <lineage>
        <taxon>unclassified sequences</taxon>
        <taxon>metagenomes</taxon>
        <taxon>organismal metagenomes</taxon>
    </lineage>
</organism>
<reference evidence="2" key="1">
    <citation type="journal article" date="2020" name="Nature">
        <title>Giant virus diversity and host interactions through global metagenomics.</title>
        <authorList>
            <person name="Schulz F."/>
            <person name="Roux S."/>
            <person name="Paez-Espino D."/>
            <person name="Jungbluth S."/>
            <person name="Walsh D.A."/>
            <person name="Denef V.J."/>
            <person name="McMahon K.D."/>
            <person name="Konstantinidis K.T."/>
            <person name="Eloe-Fadrosh E.A."/>
            <person name="Kyrpides N.C."/>
            <person name="Woyke T."/>
        </authorList>
    </citation>
    <scope>NUCLEOTIDE SEQUENCE</scope>
    <source>
        <strain evidence="2">GVMAG-M-3300023179-99</strain>
    </source>
</reference>
<protein>
    <submittedName>
        <fullName evidence="2">Uncharacterized protein</fullName>
    </submittedName>
</protein>
<proteinExistence type="predicted"/>
<sequence length="128" mass="15524">MAAPSYEPYIGIMDQNDYKNWVTQFYLNGRRWSSSIDWKAVTRSYYEKRKERDVWEQHVQNGGTHWTLFTKDKWQSAPGDTKKWKDKLQSKIRRRIREDEYQMNLRKADIESTESGSTVEEEEYWTQA</sequence>
<dbReference type="EMBL" id="MN739946">
    <property type="protein sequence ID" value="QHT79220.1"/>
    <property type="molecule type" value="Genomic_DNA"/>
</dbReference>
<name>A0A6C0HFR9_9ZZZZ</name>
<evidence type="ECO:0000256" key="1">
    <source>
        <dbReference type="SAM" id="MobiDB-lite"/>
    </source>
</evidence>
<accession>A0A6C0HFR9</accession>
<dbReference type="AlphaFoldDB" id="A0A6C0HFR9"/>
<feature type="region of interest" description="Disordered" evidence="1">
    <location>
        <begin position="107"/>
        <end position="128"/>
    </location>
</feature>
<feature type="compositionally biased region" description="Acidic residues" evidence="1">
    <location>
        <begin position="119"/>
        <end position="128"/>
    </location>
</feature>